<dbReference type="Proteomes" id="UP000000759">
    <property type="component" value="Chromosome 27"/>
</dbReference>
<name>B7GD21_PHATC</name>
<dbReference type="InParanoid" id="B7GD21"/>
<dbReference type="HOGENOM" id="CLU_1163070_0_0_1"/>
<dbReference type="EMBL" id="CM000629">
    <property type="protein sequence ID" value="EEC43421.1"/>
    <property type="molecule type" value="Genomic_DNA"/>
</dbReference>
<reference evidence="2 3" key="1">
    <citation type="journal article" date="2008" name="Nature">
        <title>The Phaeodactylum genome reveals the evolutionary history of diatom genomes.</title>
        <authorList>
            <person name="Bowler C."/>
            <person name="Allen A.E."/>
            <person name="Badger J.H."/>
            <person name="Grimwood J."/>
            <person name="Jabbari K."/>
            <person name="Kuo A."/>
            <person name="Maheswari U."/>
            <person name="Martens C."/>
            <person name="Maumus F."/>
            <person name="Otillar R.P."/>
            <person name="Rayko E."/>
            <person name="Salamov A."/>
            <person name="Vandepoele K."/>
            <person name="Beszteri B."/>
            <person name="Gruber A."/>
            <person name="Heijde M."/>
            <person name="Katinka M."/>
            <person name="Mock T."/>
            <person name="Valentin K."/>
            <person name="Verret F."/>
            <person name="Berges J.A."/>
            <person name="Brownlee C."/>
            <person name="Cadoret J.P."/>
            <person name="Chiovitti A."/>
            <person name="Choi C.J."/>
            <person name="Coesel S."/>
            <person name="De Martino A."/>
            <person name="Detter J.C."/>
            <person name="Durkin C."/>
            <person name="Falciatore A."/>
            <person name="Fournet J."/>
            <person name="Haruta M."/>
            <person name="Huysman M.J."/>
            <person name="Jenkins B.D."/>
            <person name="Jiroutova K."/>
            <person name="Jorgensen R.E."/>
            <person name="Joubert Y."/>
            <person name="Kaplan A."/>
            <person name="Kroger N."/>
            <person name="Kroth P.G."/>
            <person name="La Roche J."/>
            <person name="Lindquist E."/>
            <person name="Lommer M."/>
            <person name="Martin-Jezequel V."/>
            <person name="Lopez P.J."/>
            <person name="Lucas S."/>
            <person name="Mangogna M."/>
            <person name="McGinnis K."/>
            <person name="Medlin L.K."/>
            <person name="Montsant A."/>
            <person name="Oudot-Le Secq M.P."/>
            <person name="Napoli C."/>
            <person name="Obornik M."/>
            <person name="Parker M.S."/>
            <person name="Petit J.L."/>
            <person name="Porcel B.M."/>
            <person name="Poulsen N."/>
            <person name="Robison M."/>
            <person name="Rychlewski L."/>
            <person name="Rynearson T.A."/>
            <person name="Schmutz J."/>
            <person name="Shapiro H."/>
            <person name="Siaut M."/>
            <person name="Stanley M."/>
            <person name="Sussman M.R."/>
            <person name="Taylor A.R."/>
            <person name="Vardi A."/>
            <person name="von Dassow P."/>
            <person name="Vyverman W."/>
            <person name="Willis A."/>
            <person name="Wyrwicz L.S."/>
            <person name="Rokhsar D.S."/>
            <person name="Weissenbach J."/>
            <person name="Armbrust E.V."/>
            <person name="Green B.R."/>
            <person name="Van de Peer Y."/>
            <person name="Grigoriev I.V."/>
        </authorList>
    </citation>
    <scope>NUCLEOTIDE SEQUENCE [LARGE SCALE GENOMIC DNA]</scope>
    <source>
        <strain evidence="2 3">CCAP 1055/1</strain>
    </source>
</reference>
<feature type="compositionally biased region" description="Basic residues" evidence="1">
    <location>
        <begin position="93"/>
        <end position="103"/>
    </location>
</feature>
<dbReference type="GeneID" id="7198837"/>
<reference evidence="3" key="2">
    <citation type="submission" date="2008-08" db="EMBL/GenBank/DDBJ databases">
        <authorList>
            <consortium name="Diatom Consortium"/>
            <person name="Grigoriev I."/>
            <person name="Grimwood J."/>
            <person name="Kuo A."/>
            <person name="Otillar R.P."/>
            <person name="Salamov A."/>
            <person name="Detter J.C."/>
            <person name="Lindquist E."/>
            <person name="Shapiro H."/>
            <person name="Lucas S."/>
            <person name="Glavina del Rio T."/>
            <person name="Pitluck S."/>
            <person name="Rokhsar D."/>
            <person name="Bowler C."/>
        </authorList>
    </citation>
    <scope>GENOME REANNOTATION</scope>
    <source>
        <strain evidence="3">CCAP 1055/1</strain>
    </source>
</reference>
<dbReference type="AlphaFoldDB" id="B7GD21"/>
<gene>
    <name evidence="2" type="ORF">PHATRDRAFT_50128</name>
</gene>
<keyword evidence="3" id="KW-1185">Reference proteome</keyword>
<feature type="compositionally biased region" description="Basic residues" evidence="1">
    <location>
        <begin position="1"/>
        <end position="11"/>
    </location>
</feature>
<evidence type="ECO:0000313" key="3">
    <source>
        <dbReference type="Proteomes" id="UP000000759"/>
    </source>
</evidence>
<dbReference type="RefSeq" id="XP_002184974.1">
    <property type="nucleotide sequence ID" value="XM_002184938.1"/>
</dbReference>
<accession>B7GD21</accession>
<evidence type="ECO:0000313" key="2">
    <source>
        <dbReference type="EMBL" id="EEC43421.1"/>
    </source>
</evidence>
<feature type="compositionally biased region" description="Acidic residues" evidence="1">
    <location>
        <begin position="177"/>
        <end position="186"/>
    </location>
</feature>
<sequence>MPTSRLRRRRQSSASRPVRALNGGKAGHEARSTSTPSAGTSNKLHTFWHRIDEVHFEAQSSGADPVHARTPGRRPTLERGHSQNSPNADTGRTQKRGSQRKVRERQYSFGNRQLTDRTLPMDSCWMSGDSEDADSSCDEQPLSKADNPNTSEAFLKHNDDDRDEDDQYSEQNVSSSSEDEADDEDDRVVAFVYHEMGRNGPWPPRKIFTPAVPPPPGRTSKRSPLVAFWRKLGSNHKTP</sequence>
<dbReference type="PaxDb" id="2850-Phatr50128"/>
<dbReference type="KEGG" id="pti:PHATRDRAFT_50128"/>
<feature type="region of interest" description="Disordered" evidence="1">
    <location>
        <begin position="1"/>
        <end position="225"/>
    </location>
</feature>
<feature type="compositionally biased region" description="Polar residues" evidence="1">
    <location>
        <begin position="32"/>
        <end position="44"/>
    </location>
</feature>
<evidence type="ECO:0000256" key="1">
    <source>
        <dbReference type="SAM" id="MobiDB-lite"/>
    </source>
</evidence>
<organism evidence="2 3">
    <name type="scientific">Phaeodactylum tricornutum (strain CCAP 1055/1)</name>
    <dbReference type="NCBI Taxonomy" id="556484"/>
    <lineage>
        <taxon>Eukaryota</taxon>
        <taxon>Sar</taxon>
        <taxon>Stramenopiles</taxon>
        <taxon>Ochrophyta</taxon>
        <taxon>Bacillariophyta</taxon>
        <taxon>Bacillariophyceae</taxon>
        <taxon>Bacillariophycidae</taxon>
        <taxon>Naviculales</taxon>
        <taxon>Phaeodactylaceae</taxon>
        <taxon>Phaeodactylum</taxon>
    </lineage>
</organism>
<feature type="compositionally biased region" description="Polar residues" evidence="1">
    <location>
        <begin position="82"/>
        <end position="91"/>
    </location>
</feature>
<proteinExistence type="predicted"/>
<protein>
    <submittedName>
        <fullName evidence="2">Uncharacterized protein</fullName>
    </submittedName>
</protein>